<sequence>MVENKQIPFDPVPLENVYVNLRSVEQSVDLLTSSLIKRQTPAQMLHWTLKALRLTDLTTLSGDDTRANVERLCFRAAHPFPERHLVGAIEGSIHTAAVCVYPNRVRDAYESLKALGRESEIGIAAVATGFPSGSYPLKTRLAEIEYAIEQGASEIDVVVDRSLVLTNKWEQLYDEIVQMRHACGDRAHLKTILGIGECGTMVNVYKASMVAMMAGSDFIKTSTGKEAVNATLPVGLVMIRAIQEFHRLTGKKIGLKPAGGVRTVNDAVAWMIMIQETLGDEWLQPELFRFGASGLLDDVEKQYYKLAAEYIRIAHEKAAAAETASMK</sequence>
<evidence type="ECO:0000313" key="10">
    <source>
        <dbReference type="Proteomes" id="UP000069940"/>
    </source>
</evidence>
<evidence type="ECO:0000256" key="7">
    <source>
        <dbReference type="ARBA" id="ARBA00032755"/>
    </source>
</evidence>
<dbReference type="GeneID" id="109419878"/>
<dbReference type="Pfam" id="PF01791">
    <property type="entry name" value="DeoC"/>
    <property type="match status" value="1"/>
</dbReference>
<evidence type="ECO:0000256" key="4">
    <source>
        <dbReference type="ARBA" id="ARBA00023239"/>
    </source>
</evidence>
<evidence type="ECO:0000256" key="2">
    <source>
        <dbReference type="ARBA" id="ARBA00009473"/>
    </source>
</evidence>
<dbReference type="Proteomes" id="UP000069940">
    <property type="component" value="Unassembled WGS sequence"/>
</dbReference>
<dbReference type="SMART" id="SM01133">
    <property type="entry name" value="DeoC"/>
    <property type="match status" value="1"/>
</dbReference>
<dbReference type="PANTHER" id="PTHR10889:SF3">
    <property type="entry name" value="DEOXYRIBOSE-PHOSPHATE ALDOLASE"/>
    <property type="match status" value="1"/>
</dbReference>
<dbReference type="CDD" id="cd00959">
    <property type="entry name" value="DeoC"/>
    <property type="match status" value="1"/>
</dbReference>
<keyword evidence="4" id="KW-0456">Lyase</keyword>
<evidence type="ECO:0000256" key="6">
    <source>
        <dbReference type="ARBA" id="ARBA00031814"/>
    </source>
</evidence>
<dbReference type="PANTHER" id="PTHR10889">
    <property type="entry name" value="DEOXYRIBOSE-PHOSPHATE ALDOLASE"/>
    <property type="match status" value="1"/>
</dbReference>
<reference evidence="9" key="2">
    <citation type="submission" date="2025-05" db="UniProtKB">
        <authorList>
            <consortium name="EnsemblMetazoa"/>
        </authorList>
    </citation>
    <scope>IDENTIFICATION</scope>
    <source>
        <strain evidence="9">Foshan</strain>
    </source>
</reference>
<dbReference type="SUPFAM" id="SSF51569">
    <property type="entry name" value="Aldolase"/>
    <property type="match status" value="1"/>
</dbReference>
<evidence type="ECO:0000256" key="3">
    <source>
        <dbReference type="ARBA" id="ARBA00012515"/>
    </source>
</evidence>
<dbReference type="Gene3D" id="3.20.20.70">
    <property type="entry name" value="Aldolase class I"/>
    <property type="match status" value="1"/>
</dbReference>
<reference evidence="10" key="1">
    <citation type="journal article" date="2015" name="Proc. Natl. Acad. Sci. U.S.A.">
        <title>Genome sequence of the Asian Tiger mosquito, Aedes albopictus, reveals insights into its biology, genetics, and evolution.</title>
        <authorList>
            <person name="Chen X.G."/>
            <person name="Jiang X."/>
            <person name="Gu J."/>
            <person name="Xu M."/>
            <person name="Wu Y."/>
            <person name="Deng Y."/>
            <person name="Zhang C."/>
            <person name="Bonizzoni M."/>
            <person name="Dermauw W."/>
            <person name="Vontas J."/>
            <person name="Armbruster P."/>
            <person name="Huang X."/>
            <person name="Yang Y."/>
            <person name="Zhang H."/>
            <person name="He W."/>
            <person name="Peng H."/>
            <person name="Liu Y."/>
            <person name="Wu K."/>
            <person name="Chen J."/>
            <person name="Lirakis M."/>
            <person name="Topalis P."/>
            <person name="Van Leeuwen T."/>
            <person name="Hall A.B."/>
            <person name="Jiang X."/>
            <person name="Thorpe C."/>
            <person name="Mueller R.L."/>
            <person name="Sun C."/>
            <person name="Waterhouse R.M."/>
            <person name="Yan G."/>
            <person name="Tu Z.J."/>
            <person name="Fang X."/>
            <person name="James A.A."/>
        </authorList>
    </citation>
    <scope>NUCLEOTIDE SEQUENCE [LARGE SCALE GENOMIC DNA]</scope>
    <source>
        <strain evidence="10">Foshan</strain>
    </source>
</reference>
<evidence type="ECO:0000256" key="1">
    <source>
        <dbReference type="ARBA" id="ARBA00004816"/>
    </source>
</evidence>
<dbReference type="EnsemblMetazoa" id="AALFPA23_001818.R38973">
    <property type="protein sequence ID" value="AALFPA23_001818.P38973"/>
    <property type="gene ID" value="AALFPA23_001818"/>
</dbReference>
<organism evidence="9 10">
    <name type="scientific">Aedes albopictus</name>
    <name type="common">Asian tiger mosquito</name>
    <name type="synonym">Stegomyia albopicta</name>
    <dbReference type="NCBI Taxonomy" id="7160"/>
    <lineage>
        <taxon>Eukaryota</taxon>
        <taxon>Metazoa</taxon>
        <taxon>Ecdysozoa</taxon>
        <taxon>Arthropoda</taxon>
        <taxon>Hexapoda</taxon>
        <taxon>Insecta</taxon>
        <taxon>Pterygota</taxon>
        <taxon>Neoptera</taxon>
        <taxon>Endopterygota</taxon>
        <taxon>Diptera</taxon>
        <taxon>Nematocera</taxon>
        <taxon>Culicoidea</taxon>
        <taxon>Culicidae</taxon>
        <taxon>Culicinae</taxon>
        <taxon>Aedini</taxon>
        <taxon>Aedes</taxon>
        <taxon>Stegomyia</taxon>
    </lineage>
</organism>
<dbReference type="InterPro" id="IPR002915">
    <property type="entry name" value="DeoC/FbaB/LacD_aldolase"/>
</dbReference>
<name>A0ABM1XQ82_AEDAL</name>
<evidence type="ECO:0000256" key="5">
    <source>
        <dbReference type="ARBA" id="ARBA00023270"/>
    </source>
</evidence>
<proteinExistence type="inferred from homology"/>
<keyword evidence="10" id="KW-1185">Reference proteome</keyword>
<comment type="catalytic activity">
    <reaction evidence="8">
        <text>2-deoxy-D-ribose 5-phosphate = D-glyceraldehyde 3-phosphate + acetaldehyde</text>
        <dbReference type="Rhea" id="RHEA:12821"/>
        <dbReference type="ChEBI" id="CHEBI:15343"/>
        <dbReference type="ChEBI" id="CHEBI:59776"/>
        <dbReference type="ChEBI" id="CHEBI:62877"/>
        <dbReference type="EC" id="4.1.2.4"/>
    </reaction>
</comment>
<protein>
    <recommendedName>
        <fullName evidence="3">deoxyribose-phosphate aldolase</fullName>
        <ecNumber evidence="3">4.1.2.4</ecNumber>
    </recommendedName>
    <alternativeName>
        <fullName evidence="7">2-deoxy-D-ribose 5-phosphate aldolase</fullName>
    </alternativeName>
    <alternativeName>
        <fullName evidence="6">Phosphodeoxyriboaldolase</fullName>
    </alternativeName>
</protein>
<comment type="pathway">
    <text evidence="1">Carbohydrate degradation; 2-deoxy-D-ribose 1-phosphate degradation; D-glyceraldehyde 3-phosphate and acetaldehyde from 2-deoxy-alpha-D-ribose 1-phosphate: step 2/2.</text>
</comment>
<dbReference type="InterPro" id="IPR011343">
    <property type="entry name" value="DeoC"/>
</dbReference>
<dbReference type="EC" id="4.1.2.4" evidence="3"/>
<evidence type="ECO:0000313" key="9">
    <source>
        <dbReference type="EnsemblMetazoa" id="AALFPA23_001818.P38973"/>
    </source>
</evidence>
<keyword evidence="5" id="KW-0704">Schiff base</keyword>
<comment type="similarity">
    <text evidence="2">Belongs to the DeoC/FbaB aldolase family. DeoC type 2 subfamily.</text>
</comment>
<dbReference type="NCBIfam" id="TIGR00126">
    <property type="entry name" value="deoC"/>
    <property type="match status" value="1"/>
</dbReference>
<accession>A0ABM1XQ82</accession>
<dbReference type="RefSeq" id="XP_019549708.3">
    <property type="nucleotide sequence ID" value="XM_019694163.3"/>
</dbReference>
<evidence type="ECO:0000256" key="8">
    <source>
        <dbReference type="ARBA" id="ARBA00048791"/>
    </source>
</evidence>
<dbReference type="InterPro" id="IPR013785">
    <property type="entry name" value="Aldolase_TIM"/>
</dbReference>